<keyword evidence="2" id="KW-0813">Transport</keyword>
<keyword evidence="4" id="KW-0029">Amino-acid transport</keyword>
<evidence type="ECO:0000256" key="1">
    <source>
        <dbReference type="ARBA" id="ARBA00010062"/>
    </source>
</evidence>
<accession>A0AAQ0HHD7</accession>
<reference evidence="7 8" key="1">
    <citation type="submission" date="2018-08" db="EMBL/GenBank/DDBJ databases">
        <title>Genomic Encyclopedia of Archaeal and Bacterial Type Strains, Phase II (KMG-II): from individual species to whole genera.</title>
        <authorList>
            <person name="Goeker M."/>
        </authorList>
    </citation>
    <scope>NUCLEOTIDE SEQUENCE [LARGE SCALE GENOMIC DNA]</scope>
    <source>
        <strain evidence="7 8">DSM 582</strain>
    </source>
</reference>
<dbReference type="PANTHER" id="PTHR30483">
    <property type="entry name" value="LEUCINE-SPECIFIC-BINDING PROTEIN"/>
    <property type="match status" value="1"/>
</dbReference>
<comment type="caution">
    <text evidence="7">The sequence shown here is derived from an EMBL/GenBank/DDBJ whole genome shotgun (WGS) entry which is preliminary data.</text>
</comment>
<proteinExistence type="inferred from homology"/>
<evidence type="ECO:0000313" key="8">
    <source>
        <dbReference type="Proteomes" id="UP000256794"/>
    </source>
</evidence>
<feature type="domain" description="Leucine-binding protein" evidence="6">
    <location>
        <begin position="32"/>
        <end position="382"/>
    </location>
</feature>
<feature type="chain" id="PRO_5043030780" evidence="5">
    <location>
        <begin position="29"/>
        <end position="403"/>
    </location>
</feature>
<dbReference type="GO" id="GO:0006865">
    <property type="term" value="P:amino acid transport"/>
    <property type="evidence" value="ECO:0007669"/>
    <property type="project" value="UniProtKB-KW"/>
</dbReference>
<dbReference type="PANTHER" id="PTHR30483:SF6">
    <property type="entry name" value="PERIPLASMIC BINDING PROTEIN OF ABC TRANSPORTER FOR NATURAL AMINO ACIDS"/>
    <property type="match status" value="1"/>
</dbReference>
<dbReference type="Gene3D" id="3.40.50.2300">
    <property type="match status" value="2"/>
</dbReference>
<dbReference type="SUPFAM" id="SSF53822">
    <property type="entry name" value="Periplasmic binding protein-like I"/>
    <property type="match status" value="1"/>
</dbReference>
<dbReference type="CDD" id="cd06268">
    <property type="entry name" value="PBP1_ABC_transporter_LIVBP-like"/>
    <property type="match status" value="1"/>
</dbReference>
<dbReference type="InterPro" id="IPR051010">
    <property type="entry name" value="BCAA_transport"/>
</dbReference>
<name>A0AAQ0HHD7_PARVE</name>
<evidence type="ECO:0000256" key="2">
    <source>
        <dbReference type="ARBA" id="ARBA00022448"/>
    </source>
</evidence>
<evidence type="ECO:0000259" key="6">
    <source>
        <dbReference type="Pfam" id="PF13458"/>
    </source>
</evidence>
<keyword evidence="3 5" id="KW-0732">Signal</keyword>
<dbReference type="Pfam" id="PF13458">
    <property type="entry name" value="Peripla_BP_6"/>
    <property type="match status" value="1"/>
</dbReference>
<keyword evidence="8" id="KW-1185">Reference proteome</keyword>
<dbReference type="EMBL" id="QUMX01000015">
    <property type="protein sequence ID" value="REG46432.1"/>
    <property type="molecule type" value="Genomic_DNA"/>
</dbReference>
<organism evidence="7 8">
    <name type="scientific">Paracoccus versutus</name>
    <name type="common">Thiobacillus versutus</name>
    <dbReference type="NCBI Taxonomy" id="34007"/>
    <lineage>
        <taxon>Bacteria</taxon>
        <taxon>Pseudomonadati</taxon>
        <taxon>Pseudomonadota</taxon>
        <taxon>Alphaproteobacteria</taxon>
        <taxon>Rhodobacterales</taxon>
        <taxon>Paracoccaceae</taxon>
        <taxon>Paracoccus</taxon>
    </lineage>
</organism>
<sequence>MTRTGKGLLRTGGLALAMTALMAGTALSKDAIRICSIDDRSGAAADTGNESYRGLKMAVEAANAAGGINGHMIEMIEYDGKTDPQLSASFAARCAEDDNALLIIGGNPAGPAAAVMPIAGEYDIPFFMLSAGTDNLTDNPAPWLFRFGPRNAQDAIAYAQLLDQQGFKKVALIYNTLPFGLDSATVARKYLAEHGISVVAEEGYDIAATDLSPQVLNLKASDAEAVLVFPYPADGARVLKTLDQLQVGKPVVVSRSALLKTLREIAGPASDGILIPNTVDTGRADVQAFFQAYEQAYGEETQPTLYPVIGYDAGMVALQVMARPDVMAAIEGGDIQAARTALRDGVLAQGTFKGLQGKETASYSFADDKRHGSPDQDWFIFTTVANGGADLVPPDLSKFVPAH</sequence>
<dbReference type="RefSeq" id="WP_243700181.1">
    <property type="nucleotide sequence ID" value="NZ_CP035284.1"/>
</dbReference>
<evidence type="ECO:0000256" key="3">
    <source>
        <dbReference type="ARBA" id="ARBA00022729"/>
    </source>
</evidence>
<dbReference type="AlphaFoldDB" id="A0AAQ0HHD7"/>
<evidence type="ECO:0000256" key="5">
    <source>
        <dbReference type="SAM" id="SignalP"/>
    </source>
</evidence>
<dbReference type="PRINTS" id="PR00337">
    <property type="entry name" value="LEUILEVALBP"/>
</dbReference>
<dbReference type="InterPro" id="IPR000709">
    <property type="entry name" value="Leu_Ile_Val-bd"/>
</dbReference>
<evidence type="ECO:0000256" key="4">
    <source>
        <dbReference type="ARBA" id="ARBA00022970"/>
    </source>
</evidence>
<gene>
    <name evidence="7" type="ORF">ATH84_101549</name>
</gene>
<dbReference type="InterPro" id="IPR028082">
    <property type="entry name" value="Peripla_BP_I"/>
</dbReference>
<dbReference type="Proteomes" id="UP000256794">
    <property type="component" value="Unassembled WGS sequence"/>
</dbReference>
<comment type="similarity">
    <text evidence="1">Belongs to the leucine-binding protein family.</text>
</comment>
<feature type="signal peptide" evidence="5">
    <location>
        <begin position="1"/>
        <end position="28"/>
    </location>
</feature>
<evidence type="ECO:0000313" key="7">
    <source>
        <dbReference type="EMBL" id="REG46432.1"/>
    </source>
</evidence>
<protein>
    <submittedName>
        <fullName evidence="7">ABC-type branched-subunit amino acid transport system substrate-binding protein</fullName>
    </submittedName>
</protein>
<dbReference type="InterPro" id="IPR028081">
    <property type="entry name" value="Leu-bd"/>
</dbReference>